<evidence type="ECO:0000313" key="1">
    <source>
        <dbReference type="EMBL" id="BAX79342.1"/>
    </source>
</evidence>
<dbReference type="Proteomes" id="UP000218267">
    <property type="component" value="Chromosome"/>
</dbReference>
<keyword evidence="2" id="KW-1185">Reference proteome</keyword>
<organism evidence="1 2">
    <name type="scientific">Labilibaculum antarcticum</name>
    <dbReference type="NCBI Taxonomy" id="1717717"/>
    <lineage>
        <taxon>Bacteria</taxon>
        <taxon>Pseudomonadati</taxon>
        <taxon>Bacteroidota</taxon>
        <taxon>Bacteroidia</taxon>
        <taxon>Marinilabiliales</taxon>
        <taxon>Marinifilaceae</taxon>
        <taxon>Labilibaculum</taxon>
    </lineage>
</organism>
<dbReference type="KEGG" id="mbas:ALGA_0955"/>
<dbReference type="AlphaFoldDB" id="A0A1Y1CH43"/>
<accession>A0A1Y1CH43</accession>
<evidence type="ECO:0000313" key="2">
    <source>
        <dbReference type="Proteomes" id="UP000218267"/>
    </source>
</evidence>
<dbReference type="RefSeq" id="WP_096428254.1">
    <property type="nucleotide sequence ID" value="NZ_AP018042.1"/>
</dbReference>
<sequence>MRFELEPHIGAGKIKLGMTRDETRKILGKPEYSSEKSVMNYGDFSMPVPTKDGYFKNELQITFDDNNKADFIEFSGKDSEFTEVYLSEIEIFKTPAPQLIKEISVSTNSDFDNEEEEIPYSYVFPSIDLAVWRQVIPEMDEQTEEIPESDEGKYFWTIGIGIKGYYENE</sequence>
<dbReference type="EMBL" id="AP018042">
    <property type="protein sequence ID" value="BAX79342.1"/>
    <property type="molecule type" value="Genomic_DNA"/>
</dbReference>
<gene>
    <name evidence="1" type="ORF">ALGA_0955</name>
</gene>
<reference evidence="2" key="2">
    <citation type="journal article" date="2020" name="Antonie Van Leeuwenhoek">
        <title>Labilibaculum antarcticum sp. nov., a novel facultative anaerobic, psychrotorelant bacterium isolated from marine sediment of Antarctica.</title>
        <authorList>
            <person name="Watanabe M."/>
            <person name="Kojima H."/>
            <person name="Fukui M."/>
        </authorList>
    </citation>
    <scope>NUCLEOTIDE SEQUENCE [LARGE SCALE GENOMIC DNA]</scope>
    <source>
        <strain evidence="2">SPP2</strain>
    </source>
</reference>
<name>A0A1Y1CH43_9BACT</name>
<dbReference type="OrthoDB" id="8604635at2"/>
<proteinExistence type="predicted"/>
<protein>
    <submittedName>
        <fullName evidence="1">Uncharacterized protein</fullName>
    </submittedName>
</protein>
<reference evidence="1 2" key="1">
    <citation type="journal article" date="2018" name="Mar. Genomics">
        <title>Complete genome sequence of Marinifilaceae bacterium strain SPP2, isolated from the Antarctic marine sediment.</title>
        <authorList>
            <person name="Watanabe M."/>
            <person name="Kojima H."/>
            <person name="Fukui M."/>
        </authorList>
    </citation>
    <scope>NUCLEOTIDE SEQUENCE [LARGE SCALE GENOMIC DNA]</scope>
    <source>
        <strain evidence="1 2">SPP2</strain>
    </source>
</reference>